<organism evidence="2 3">
    <name type="scientific">Vibrio superstes NBRC 103154</name>
    <dbReference type="NCBI Taxonomy" id="1219062"/>
    <lineage>
        <taxon>Bacteria</taxon>
        <taxon>Pseudomonadati</taxon>
        <taxon>Pseudomonadota</taxon>
        <taxon>Gammaproteobacteria</taxon>
        <taxon>Vibrionales</taxon>
        <taxon>Vibrionaceae</taxon>
        <taxon>Vibrio</taxon>
    </lineage>
</organism>
<dbReference type="OrthoDB" id="5839147at2"/>
<accession>A0A511QKE1</accession>
<keyword evidence="3" id="KW-1185">Reference proteome</keyword>
<sequence length="609" mass="68351">MMLVNLIRQWSNPDSVTFALRFCLAVMLTWMASLLLDSQATGTAMMTAAIIQITGNRGASFKKSAARLAGTVIGGMYVLFVASVTMIDAWLFNSFIILGIVVSLGISSYFHRRVAYMFAVVGITLSLVGFPIAAEADLTNLFDHVQLRCIGISFGILMSMLAGFIIPYADDKRELLFVKGQTDRFIAELFHSEASKVTKLIRAFLSLVGKKWLAVDDEIYGSEGNRSVKQKSRATFYDCINIGVQAIELRKLGDAIGMSKEAWQNLEEDNFELDPNSDFVTRWELSDLSLVDLFVSHATDFSKQLKAFKQQEVVYDYSETKYVDDINSFTDGYLVLCNMARAAFALFLLSFMWIELQWTDGMSAIIMAGMISSVYAANPGAEGAFSTNVYAQFVAGAFAFLINFIIMPIGSPVIMFITGFVGVYIMAYGFWQSRSLLKVVFMVSLFSWSNLVPLTNVPSYDFAHFLNSVLANLVGLLVLWTSYQLLPSRKTADVIKKRLTRLIKRLKQGEKNVKTKININNLILSSYSFLIDESDDDSVFTLLYTKALTRILDEEELSVEQRKLLLSSLDKNKKNLVLNQNLTELIEDKMAGKEQVRYNWFALSRLLNA</sequence>
<dbReference type="Pfam" id="PF04632">
    <property type="entry name" value="FUSC"/>
    <property type="match status" value="2"/>
</dbReference>
<feature type="transmembrane region" description="Helical" evidence="1">
    <location>
        <begin position="436"/>
        <end position="456"/>
    </location>
</feature>
<dbReference type="AlphaFoldDB" id="A0A511QKE1"/>
<feature type="transmembrane region" description="Helical" evidence="1">
    <location>
        <begin position="90"/>
        <end position="107"/>
    </location>
</feature>
<feature type="transmembrane region" description="Helical" evidence="1">
    <location>
        <begin position="462"/>
        <end position="480"/>
    </location>
</feature>
<evidence type="ECO:0008006" key="4">
    <source>
        <dbReference type="Google" id="ProtNLM"/>
    </source>
</evidence>
<feature type="transmembrane region" description="Helical" evidence="1">
    <location>
        <begin position="18"/>
        <end position="36"/>
    </location>
</feature>
<feature type="transmembrane region" description="Helical" evidence="1">
    <location>
        <begin position="413"/>
        <end position="431"/>
    </location>
</feature>
<dbReference type="InterPro" id="IPR006726">
    <property type="entry name" value="PHBA_efflux_AaeB/fusaric-R"/>
</dbReference>
<feature type="transmembrane region" description="Helical" evidence="1">
    <location>
        <begin position="114"/>
        <end position="133"/>
    </location>
</feature>
<name>A0A511QKE1_9VIBR</name>
<evidence type="ECO:0000313" key="3">
    <source>
        <dbReference type="Proteomes" id="UP000321113"/>
    </source>
</evidence>
<feature type="transmembrane region" description="Helical" evidence="1">
    <location>
        <begin position="333"/>
        <end position="354"/>
    </location>
</feature>
<evidence type="ECO:0000313" key="2">
    <source>
        <dbReference type="EMBL" id="GEM77759.1"/>
    </source>
</evidence>
<dbReference type="Proteomes" id="UP000321113">
    <property type="component" value="Unassembled WGS sequence"/>
</dbReference>
<keyword evidence="1" id="KW-0472">Membrane</keyword>
<comment type="caution">
    <text evidence="2">The sequence shown here is derived from an EMBL/GenBank/DDBJ whole genome shotgun (WGS) entry which is preliminary data.</text>
</comment>
<feature type="transmembrane region" description="Helical" evidence="1">
    <location>
        <begin position="65"/>
        <end position="84"/>
    </location>
</feature>
<dbReference type="GO" id="GO:0005886">
    <property type="term" value="C:plasma membrane"/>
    <property type="evidence" value="ECO:0007669"/>
    <property type="project" value="InterPro"/>
</dbReference>
<evidence type="ECO:0000256" key="1">
    <source>
        <dbReference type="SAM" id="Phobius"/>
    </source>
</evidence>
<feature type="transmembrane region" description="Helical" evidence="1">
    <location>
        <begin position="389"/>
        <end position="407"/>
    </location>
</feature>
<dbReference type="EMBL" id="BJXK01000001">
    <property type="protein sequence ID" value="GEM77759.1"/>
    <property type="molecule type" value="Genomic_DNA"/>
</dbReference>
<dbReference type="GO" id="GO:0022857">
    <property type="term" value="F:transmembrane transporter activity"/>
    <property type="evidence" value="ECO:0007669"/>
    <property type="project" value="InterPro"/>
</dbReference>
<dbReference type="RefSeq" id="WP_119009046.1">
    <property type="nucleotide sequence ID" value="NZ_BJXK01000001.1"/>
</dbReference>
<feature type="transmembrane region" description="Helical" evidence="1">
    <location>
        <begin position="360"/>
        <end position="377"/>
    </location>
</feature>
<proteinExistence type="predicted"/>
<keyword evidence="1" id="KW-0812">Transmembrane</keyword>
<gene>
    <name evidence="2" type="ORF">VSU01S_00040</name>
</gene>
<keyword evidence="1" id="KW-1133">Transmembrane helix</keyword>
<protein>
    <recommendedName>
        <fullName evidence="4">Fusaric acid resistance protein</fullName>
    </recommendedName>
</protein>
<feature type="transmembrane region" description="Helical" evidence="1">
    <location>
        <begin position="145"/>
        <end position="169"/>
    </location>
</feature>
<reference evidence="2 3" key="1">
    <citation type="submission" date="2019-07" db="EMBL/GenBank/DDBJ databases">
        <title>Whole genome shotgun sequence of Vibrio superstes NBRC 103154.</title>
        <authorList>
            <person name="Hosoyama A."/>
            <person name="Uohara A."/>
            <person name="Ohji S."/>
            <person name="Ichikawa N."/>
        </authorList>
    </citation>
    <scope>NUCLEOTIDE SEQUENCE [LARGE SCALE GENOMIC DNA]</scope>
    <source>
        <strain evidence="2 3">NBRC 103154</strain>
    </source>
</reference>